<reference evidence="1 2" key="1">
    <citation type="submission" date="2018-06" db="EMBL/GenBank/DDBJ databases">
        <authorList>
            <consortium name="Pathogen Informatics"/>
            <person name="Doyle S."/>
        </authorList>
    </citation>
    <scope>NUCLEOTIDE SEQUENCE [LARGE SCALE GENOMIC DNA]</scope>
    <source>
        <strain evidence="1 2">NCTC12000</strain>
    </source>
</reference>
<proteinExistence type="predicted"/>
<dbReference type="EMBL" id="UGOL01000001">
    <property type="protein sequence ID" value="STX78335.1"/>
    <property type="molecule type" value="Genomic_DNA"/>
</dbReference>
<protein>
    <submittedName>
        <fullName evidence="1">Dot/Icm T4SS effector</fullName>
    </submittedName>
</protein>
<dbReference type="RefSeq" id="WP_027219860.1">
    <property type="nucleotide sequence ID" value="NZ_BAZA01000018.1"/>
</dbReference>
<sequence length="478" mass="54654">MTPLFPQKGQPIAIKQGRSGSCFLLACLDCLLNGEAEGAGVVRKKFKQTTSGVTLRIKRTDNTMKVQWEKMAGKYTYSYDPRTDEDVIFIDNEKLKEIDNSKKGSSSNSLAVKILEHISAYYYQIAWDGESLLAHKLHPKFRNNPIAKQSDTAFLAKLLGVHVTSFYDPHKLVKLKTIDPMIPVYVGMNFGKLDRLGRHRRHALRVGNIKPLDDGEYEVTLINPWNNQKQTTCLLTDLRKRKCHFAVFDSSPQKKLLTEIFLEYKTEIGCELFRNKELAFLLCEMKQCGLLDSELAKYPLSSCMVLYKKLPNLVANYRCLPYSERYNMLMCVASTNGHVRLFNKLMQGSSVVDKPSGARSPQRPYLSAKSFFADLFASLEASLERVHYNDLLKTLRVNYGHLRSVNTALNQVENRQGIYSKMELKNMNQRLDRLGFFMKCHTDPRGHRNSDLGQQPNFFDQSTQKVNVKNHQNKGVSL</sequence>
<accession>A0A378K402</accession>
<organism evidence="1 2">
    <name type="scientific">Legionella pneumophila</name>
    <dbReference type="NCBI Taxonomy" id="446"/>
    <lineage>
        <taxon>Bacteria</taxon>
        <taxon>Pseudomonadati</taxon>
        <taxon>Pseudomonadota</taxon>
        <taxon>Gammaproteobacteria</taxon>
        <taxon>Legionellales</taxon>
        <taxon>Legionellaceae</taxon>
        <taxon>Legionella</taxon>
    </lineage>
</organism>
<evidence type="ECO:0000313" key="2">
    <source>
        <dbReference type="Proteomes" id="UP000254631"/>
    </source>
</evidence>
<evidence type="ECO:0000313" key="1">
    <source>
        <dbReference type="EMBL" id="STX78335.1"/>
    </source>
</evidence>
<gene>
    <name evidence="1" type="ORF">NCTC12000_00304</name>
</gene>
<dbReference type="Proteomes" id="UP000254631">
    <property type="component" value="Unassembled WGS sequence"/>
</dbReference>
<name>A0A378K402_LEGPN</name>
<dbReference type="AlphaFoldDB" id="A0A378K402"/>